<dbReference type="Proteomes" id="UP000274199">
    <property type="component" value="Segment"/>
</dbReference>
<dbReference type="EMBL" id="MH884508">
    <property type="protein sequence ID" value="AYP68140.1"/>
    <property type="molecule type" value="Genomic_DNA"/>
</dbReference>
<name>A0A3G3BVH6_9CAUD</name>
<proteinExistence type="predicted"/>
<evidence type="ECO:0000313" key="2">
    <source>
        <dbReference type="Proteomes" id="UP000274199"/>
    </source>
</evidence>
<gene>
    <name evidence="1" type="ORF">vBBcoS136_00008</name>
</gene>
<protein>
    <submittedName>
        <fullName evidence="1">Uncharacterized protein</fullName>
    </submittedName>
</protein>
<evidence type="ECO:0000313" key="1">
    <source>
        <dbReference type="EMBL" id="AYP68140.1"/>
    </source>
</evidence>
<accession>A0A3G3BVH6</accession>
<reference evidence="1 2" key="1">
    <citation type="submission" date="2018-09" db="EMBL/GenBank/DDBJ databases">
        <title>Comparative Genomic Analysis of Eight Novel Haloalkaliphilic Bacteriophages from Lake Elmenteita, Kenya.</title>
        <authorList>
            <person name="Akhwale J.K."/>
        </authorList>
    </citation>
    <scope>NUCLEOTIDE SEQUENCE [LARGE SCALE GENOMIC DNA]</scope>
</reference>
<organism evidence="1 2">
    <name type="scientific">Bacillus phage vB_BcoS-136</name>
    <dbReference type="NCBI Taxonomy" id="2419619"/>
    <lineage>
        <taxon>Viruses</taxon>
        <taxon>Duplodnaviria</taxon>
        <taxon>Heunggongvirae</taxon>
        <taxon>Uroviricota</taxon>
        <taxon>Caudoviricetes</taxon>
        <taxon>Heleneionescovirinae</taxon>
        <taxon>Kenyattavirus</taxon>
        <taxon>Kenyattavirus kv136</taxon>
    </lineage>
</organism>
<sequence length="110" mass="13001">MTKDKPLFFTQHQLKRMAKRGMSKAVIQVVVNNGEWRKGKNPFSYEIEYKGIIVILYEQKVQYNVSTCKLNREYTCKAEKLKDKLGIDFWKAVHKIVKELDFSDEIENLV</sequence>
<keyword evidence="2" id="KW-1185">Reference proteome</keyword>